<evidence type="ECO:0000256" key="2">
    <source>
        <dbReference type="ARBA" id="ARBA00005779"/>
    </source>
</evidence>
<evidence type="ECO:0000256" key="4">
    <source>
        <dbReference type="ARBA" id="ARBA00022692"/>
    </source>
</evidence>
<evidence type="ECO:0000313" key="8">
    <source>
        <dbReference type="EMBL" id="OIJ27304.1"/>
    </source>
</evidence>
<reference evidence="8" key="1">
    <citation type="submission" date="2016-10" db="EMBL/GenBank/DDBJ databases">
        <title>Draft Genome Sequence of Nocardioides luteus Strain BAFB, an Alkane-Degrading Bacterium Isolated from JP-7 Polluted Soil.</title>
        <authorList>
            <person name="Brown L."/>
            <person name="Ruiz O.N."/>
            <person name="Gunasekera T."/>
        </authorList>
    </citation>
    <scope>NUCLEOTIDE SEQUENCE [LARGE SCALE GENOMIC DNA]</scope>
    <source>
        <strain evidence="8">BAFB</strain>
    </source>
</reference>
<dbReference type="OrthoDB" id="5191770at2"/>
<dbReference type="GO" id="GO:0005886">
    <property type="term" value="C:plasma membrane"/>
    <property type="evidence" value="ECO:0007669"/>
    <property type="project" value="UniProtKB-SubCell"/>
</dbReference>
<comment type="subcellular location">
    <subcellularLocation>
        <location evidence="1">Cell membrane</location>
        <topology evidence="1">Multi-pass membrane protein</topology>
    </subcellularLocation>
</comment>
<proteinExistence type="inferred from homology"/>
<dbReference type="InterPro" id="IPR007140">
    <property type="entry name" value="DUF350"/>
</dbReference>
<keyword evidence="5 7" id="KW-1133">Transmembrane helix</keyword>
<evidence type="ECO:0000256" key="6">
    <source>
        <dbReference type="ARBA" id="ARBA00023136"/>
    </source>
</evidence>
<dbReference type="RefSeq" id="WP_045548639.1">
    <property type="nucleotide sequence ID" value="NZ_JZDQ02000009.1"/>
</dbReference>
<feature type="transmembrane region" description="Helical" evidence="7">
    <location>
        <begin position="120"/>
        <end position="139"/>
    </location>
</feature>
<evidence type="ECO:0008006" key="10">
    <source>
        <dbReference type="Google" id="ProtNLM"/>
    </source>
</evidence>
<organism evidence="8 9">
    <name type="scientific">Nocardioides luteus</name>
    <dbReference type="NCBI Taxonomy" id="1844"/>
    <lineage>
        <taxon>Bacteria</taxon>
        <taxon>Bacillati</taxon>
        <taxon>Actinomycetota</taxon>
        <taxon>Actinomycetes</taxon>
        <taxon>Propionibacteriales</taxon>
        <taxon>Nocardioidaceae</taxon>
        <taxon>Nocardioides</taxon>
    </lineage>
</organism>
<feature type="transmembrane region" description="Helical" evidence="7">
    <location>
        <begin position="83"/>
        <end position="100"/>
    </location>
</feature>
<dbReference type="AlphaFoldDB" id="A0A1J4N9I1"/>
<evidence type="ECO:0000256" key="7">
    <source>
        <dbReference type="SAM" id="Phobius"/>
    </source>
</evidence>
<evidence type="ECO:0000313" key="9">
    <source>
        <dbReference type="Proteomes" id="UP000033772"/>
    </source>
</evidence>
<keyword evidence="4 7" id="KW-0812">Transmembrane</keyword>
<comment type="similarity">
    <text evidence="2">Belongs to the UPF0719 family.</text>
</comment>
<feature type="transmembrane region" description="Helical" evidence="7">
    <location>
        <begin position="49"/>
        <end position="71"/>
    </location>
</feature>
<dbReference type="EMBL" id="JZDQ02000009">
    <property type="protein sequence ID" value="OIJ27304.1"/>
    <property type="molecule type" value="Genomic_DNA"/>
</dbReference>
<name>A0A1J4N9I1_9ACTN</name>
<keyword evidence="9" id="KW-1185">Reference proteome</keyword>
<protein>
    <recommendedName>
        <fullName evidence="10">DUF350 domain-containing protein</fullName>
    </recommendedName>
</protein>
<dbReference type="Proteomes" id="UP000033772">
    <property type="component" value="Unassembled WGS sequence"/>
</dbReference>
<sequence length="140" mass="14496">MTDLMSGLLSTVAFAALGLLLLVIGFYVIDLLTPGKLGQLIFVEHRRDPALLLGSSVVAIATIVATSIYTAEADTFQGLAETAAYGLIGIALLAVAFVILDLLTPGRLGELMTDDKDDPAIWVAVAVQLAVGVIVAASIT</sequence>
<dbReference type="STRING" id="1844.UG56_007935"/>
<evidence type="ECO:0000256" key="1">
    <source>
        <dbReference type="ARBA" id="ARBA00004651"/>
    </source>
</evidence>
<dbReference type="Pfam" id="PF03994">
    <property type="entry name" value="DUF350"/>
    <property type="match status" value="1"/>
</dbReference>
<evidence type="ECO:0000256" key="5">
    <source>
        <dbReference type="ARBA" id="ARBA00022989"/>
    </source>
</evidence>
<gene>
    <name evidence="8" type="ORF">UG56_007935</name>
</gene>
<evidence type="ECO:0000256" key="3">
    <source>
        <dbReference type="ARBA" id="ARBA00022475"/>
    </source>
</evidence>
<keyword evidence="6 7" id="KW-0472">Membrane</keyword>
<accession>A0A1J4N9I1</accession>
<keyword evidence="3" id="KW-1003">Cell membrane</keyword>
<comment type="caution">
    <text evidence="8">The sequence shown here is derived from an EMBL/GenBank/DDBJ whole genome shotgun (WGS) entry which is preliminary data.</text>
</comment>
<feature type="transmembrane region" description="Helical" evidence="7">
    <location>
        <begin position="7"/>
        <end position="29"/>
    </location>
</feature>